<keyword evidence="1" id="KW-0378">Hydrolase</keyword>
<dbReference type="SUPFAM" id="SSF54060">
    <property type="entry name" value="His-Me finger endonucleases"/>
    <property type="match status" value="1"/>
</dbReference>
<evidence type="ECO:0000313" key="2">
    <source>
        <dbReference type="Proteomes" id="UP000572984"/>
    </source>
</evidence>
<dbReference type="EMBL" id="JACDXJ010000001">
    <property type="protein sequence ID" value="MBA1157776.1"/>
    <property type="molecule type" value="Genomic_DNA"/>
</dbReference>
<dbReference type="InterPro" id="IPR044925">
    <property type="entry name" value="His-Me_finger_sf"/>
</dbReference>
<protein>
    <submittedName>
        <fullName evidence="1">Endonuclease VII domain-containing protein</fullName>
    </submittedName>
</protein>
<dbReference type="GO" id="GO:0004519">
    <property type="term" value="F:endonuclease activity"/>
    <property type="evidence" value="ECO:0007669"/>
    <property type="project" value="UniProtKB-KW"/>
</dbReference>
<keyword evidence="1" id="KW-0255">Endonuclease</keyword>
<dbReference type="InterPro" id="IPR038563">
    <property type="entry name" value="Endonuclease_7_sf"/>
</dbReference>
<organism evidence="1 2">
    <name type="scientific">Microvirga mediterraneensis</name>
    <dbReference type="NCBI Taxonomy" id="2754695"/>
    <lineage>
        <taxon>Bacteria</taxon>
        <taxon>Pseudomonadati</taxon>
        <taxon>Pseudomonadota</taxon>
        <taxon>Alphaproteobacteria</taxon>
        <taxon>Hyphomicrobiales</taxon>
        <taxon>Methylobacteriaceae</taxon>
        <taxon>Microvirga</taxon>
    </lineage>
</organism>
<dbReference type="InterPro" id="IPR004211">
    <property type="entry name" value="Endonuclease_7"/>
</dbReference>
<gene>
    <name evidence="1" type="ORF">H0S73_16820</name>
</gene>
<dbReference type="Pfam" id="PF02945">
    <property type="entry name" value="Endonuclease_7"/>
    <property type="match status" value="1"/>
</dbReference>
<reference evidence="1 2" key="1">
    <citation type="submission" date="2020-07" db="EMBL/GenBank/DDBJ databases">
        <title>Draft genome and description of Microvirga mediterraneensis Marseille-Q2068 sp. nov.</title>
        <authorList>
            <person name="Boxberger M."/>
        </authorList>
    </citation>
    <scope>NUCLEOTIDE SEQUENCE [LARGE SCALE GENOMIC DNA]</scope>
    <source>
        <strain evidence="1 2">Marseille-Q2068</strain>
    </source>
</reference>
<dbReference type="AlphaFoldDB" id="A0A838BTL5"/>
<keyword evidence="2" id="KW-1185">Reference proteome</keyword>
<proteinExistence type="predicted"/>
<accession>A0A838BTL5</accession>
<comment type="caution">
    <text evidence="1">The sequence shown here is derived from an EMBL/GenBank/DDBJ whole genome shotgun (WGS) entry which is preliminary data.</text>
</comment>
<keyword evidence="1" id="KW-0540">Nuclease</keyword>
<dbReference type="Proteomes" id="UP000572984">
    <property type="component" value="Unassembled WGS sequence"/>
</dbReference>
<dbReference type="Gene3D" id="3.40.1800.10">
    <property type="entry name" value="His-Me finger endonucleases"/>
    <property type="match status" value="1"/>
</dbReference>
<sequence length="193" mass="21881">MTGSVKYFRLSCNSDKLLASEELVTMHPESSTGILRKSVRDRHKIVTRRDALAQGLPRYFTGYPCNKDHIAERDTKTEKCCQCWAEETERLRQKVQSPEPFPAHKATSYQIKKLMTKQQGRCAICDDPISLGAAENEIKRTANVDHCHQTGTVRGMLCSRCNVGLGMFNDDVDRFRKAIAYLEQHLATEGTSR</sequence>
<evidence type="ECO:0000313" key="1">
    <source>
        <dbReference type="EMBL" id="MBA1157776.1"/>
    </source>
</evidence>
<name>A0A838BTL5_9HYPH</name>